<dbReference type="STRING" id="348802.A0A0D2EZG6"/>
<sequence length="388" mass="42749">MTIPVVAEAINGAAADPERTLLEKLSTLARIDAETPDIDFIKSLPITITDCSSNPRFIYDAITDPVNRDLVEETIRENRDKSFEQLYPLIFGRFHAKVISHISGRVIASAYTSMNGDVQKLVKCGRQFVEGWKAAGIPLDRVCIKISLTGNGAAAAAILAKEGIPVSGTTVFSVAQAVAAQQAGLHSIHLYFNDPVASTGPAVWPDVPDPATQHTFACRHARIRKVYNLLAKQGGTVPLIKTSAFQSGREVAAVLELGADHITAIKLFLDDLTCGSGLPKYRQGLWRVPVRQQMEQAEFEWEDWEPVPTELSKKRMAELIKHDPLTTGADNDWLEQALSTNYLAPGVLDGCIQEDAVTWERLGRKLTQFTEWESKTRDYIALLQKDLA</sequence>
<evidence type="ECO:0000313" key="3">
    <source>
        <dbReference type="Proteomes" id="UP000054342"/>
    </source>
</evidence>
<dbReference type="HOGENOM" id="CLU_047470_1_1_1"/>
<protein>
    <submittedName>
        <fullName evidence="2">Uncharacterized protein</fullName>
    </submittedName>
</protein>
<dbReference type="InterPro" id="IPR001585">
    <property type="entry name" value="TAL/FSA"/>
</dbReference>
<dbReference type="Pfam" id="PF00923">
    <property type="entry name" value="TAL_FSA"/>
    <property type="match status" value="1"/>
</dbReference>
<dbReference type="Gene3D" id="3.20.20.70">
    <property type="entry name" value="Aldolase class I"/>
    <property type="match status" value="1"/>
</dbReference>
<dbReference type="GO" id="GO:0005975">
    <property type="term" value="P:carbohydrate metabolic process"/>
    <property type="evidence" value="ECO:0007669"/>
    <property type="project" value="InterPro"/>
</dbReference>
<organism evidence="2 3">
    <name type="scientific">Exophiala xenobiotica</name>
    <dbReference type="NCBI Taxonomy" id="348802"/>
    <lineage>
        <taxon>Eukaryota</taxon>
        <taxon>Fungi</taxon>
        <taxon>Dikarya</taxon>
        <taxon>Ascomycota</taxon>
        <taxon>Pezizomycotina</taxon>
        <taxon>Eurotiomycetes</taxon>
        <taxon>Chaetothyriomycetidae</taxon>
        <taxon>Chaetothyriales</taxon>
        <taxon>Herpotrichiellaceae</taxon>
        <taxon>Exophiala</taxon>
    </lineage>
</organism>
<dbReference type="EMBL" id="KN847321">
    <property type="protein sequence ID" value="KIW53129.1"/>
    <property type="molecule type" value="Genomic_DNA"/>
</dbReference>
<keyword evidence="1" id="KW-0704">Schiff base</keyword>
<dbReference type="PANTHER" id="PTHR10683">
    <property type="entry name" value="TRANSALDOLASE"/>
    <property type="match status" value="1"/>
</dbReference>
<dbReference type="RefSeq" id="XP_013313713.1">
    <property type="nucleotide sequence ID" value="XM_013458259.1"/>
</dbReference>
<dbReference type="SUPFAM" id="SSF51569">
    <property type="entry name" value="Aldolase"/>
    <property type="match status" value="1"/>
</dbReference>
<dbReference type="GO" id="GO:0009052">
    <property type="term" value="P:pentose-phosphate shunt, non-oxidative branch"/>
    <property type="evidence" value="ECO:0007669"/>
    <property type="project" value="TreeGrafter"/>
</dbReference>
<dbReference type="GeneID" id="25330631"/>
<evidence type="ECO:0000313" key="2">
    <source>
        <dbReference type="EMBL" id="KIW53129.1"/>
    </source>
</evidence>
<gene>
    <name evidence="2" type="ORF">PV05_08723</name>
</gene>
<dbReference type="Proteomes" id="UP000054342">
    <property type="component" value="Unassembled WGS sequence"/>
</dbReference>
<dbReference type="UniPathway" id="UPA00115">
    <property type="reaction ID" value="UER00414"/>
</dbReference>
<name>A0A0D2EZG6_9EURO</name>
<evidence type="ECO:0000256" key="1">
    <source>
        <dbReference type="ARBA" id="ARBA00023270"/>
    </source>
</evidence>
<dbReference type="InterPro" id="IPR013785">
    <property type="entry name" value="Aldolase_TIM"/>
</dbReference>
<dbReference type="GO" id="GO:0004801">
    <property type="term" value="F:transaldolase activity"/>
    <property type="evidence" value="ECO:0007669"/>
    <property type="project" value="TreeGrafter"/>
</dbReference>
<dbReference type="OrthoDB" id="1711136at2759"/>
<accession>A0A0D2EZG6</accession>
<proteinExistence type="predicted"/>
<dbReference type="PANTHER" id="PTHR10683:SF39">
    <property type="entry name" value="TRANSALDOLASE"/>
    <property type="match status" value="1"/>
</dbReference>
<dbReference type="AlphaFoldDB" id="A0A0D2EZG6"/>
<keyword evidence="3" id="KW-1185">Reference proteome</keyword>
<reference evidence="2 3" key="1">
    <citation type="submission" date="2015-01" db="EMBL/GenBank/DDBJ databases">
        <title>The Genome Sequence of Exophiala xenobiotica CBS118157.</title>
        <authorList>
            <consortium name="The Broad Institute Genomics Platform"/>
            <person name="Cuomo C."/>
            <person name="de Hoog S."/>
            <person name="Gorbushina A."/>
            <person name="Stielow B."/>
            <person name="Teixiera M."/>
            <person name="Abouelleil A."/>
            <person name="Chapman S.B."/>
            <person name="Priest M."/>
            <person name="Young S.K."/>
            <person name="Wortman J."/>
            <person name="Nusbaum C."/>
            <person name="Birren B."/>
        </authorList>
    </citation>
    <scope>NUCLEOTIDE SEQUENCE [LARGE SCALE GENOMIC DNA]</scope>
    <source>
        <strain evidence="2 3">CBS 118157</strain>
    </source>
</reference>